<protein>
    <submittedName>
        <fullName evidence="2">Uncharacterized protein</fullName>
    </submittedName>
</protein>
<keyword evidence="1" id="KW-1133">Transmembrane helix</keyword>
<feature type="transmembrane region" description="Helical" evidence="1">
    <location>
        <begin position="79"/>
        <end position="103"/>
    </location>
</feature>
<reference evidence="2" key="1">
    <citation type="journal article" date="2015" name="Nature">
        <title>Complex archaea that bridge the gap between prokaryotes and eukaryotes.</title>
        <authorList>
            <person name="Spang A."/>
            <person name="Saw J.H."/>
            <person name="Jorgensen S.L."/>
            <person name="Zaremba-Niedzwiedzka K."/>
            <person name="Martijn J."/>
            <person name="Lind A.E."/>
            <person name="van Eijk R."/>
            <person name="Schleper C."/>
            <person name="Guy L."/>
            <person name="Ettema T.J."/>
        </authorList>
    </citation>
    <scope>NUCLEOTIDE SEQUENCE</scope>
</reference>
<feature type="transmembrane region" description="Helical" evidence="1">
    <location>
        <begin position="12"/>
        <end position="32"/>
    </location>
</feature>
<comment type="caution">
    <text evidence="2">The sequence shown here is derived from an EMBL/GenBank/DDBJ whole genome shotgun (WGS) entry which is preliminary data.</text>
</comment>
<name>A0A0F9N237_9ZZZZ</name>
<dbReference type="AlphaFoldDB" id="A0A0F9N237"/>
<proteinExistence type="predicted"/>
<organism evidence="2">
    <name type="scientific">marine sediment metagenome</name>
    <dbReference type="NCBI Taxonomy" id="412755"/>
    <lineage>
        <taxon>unclassified sequences</taxon>
        <taxon>metagenomes</taxon>
        <taxon>ecological metagenomes</taxon>
    </lineage>
</organism>
<feature type="transmembrane region" description="Helical" evidence="1">
    <location>
        <begin position="156"/>
        <end position="176"/>
    </location>
</feature>
<feature type="transmembrane region" description="Helical" evidence="1">
    <location>
        <begin position="115"/>
        <end position="135"/>
    </location>
</feature>
<evidence type="ECO:0000313" key="2">
    <source>
        <dbReference type="EMBL" id="KKN13600.1"/>
    </source>
</evidence>
<feature type="transmembrane region" description="Helical" evidence="1">
    <location>
        <begin position="38"/>
        <end position="58"/>
    </location>
</feature>
<dbReference type="EMBL" id="LAZR01003905">
    <property type="protein sequence ID" value="KKN13600.1"/>
    <property type="molecule type" value="Genomic_DNA"/>
</dbReference>
<keyword evidence="1" id="KW-0472">Membrane</keyword>
<sequence>MSEGQINVKDFITLSTVMIGAVLTILALIWQVPPVSGIGTVTFLLMLSFILFVNSVSANSKAKYEVNLGKADEKYIHRFVSFAEYTFGLGFTLVIAGFTILGYKYLLGSGIGRNIGTLMLPIIFLLTAWILIFIYNTINYSGALSAIKSMKRNIWILLEALVLVVILFDFFEVITIP</sequence>
<keyword evidence="1" id="KW-0812">Transmembrane</keyword>
<evidence type="ECO:0000256" key="1">
    <source>
        <dbReference type="SAM" id="Phobius"/>
    </source>
</evidence>
<accession>A0A0F9N237</accession>
<gene>
    <name evidence="2" type="ORF">LCGC14_1004710</name>
</gene>